<sequence length="631" mass="70650">MVTCGFSQDCVLPCRFLPAGDEVIHWKKDSLHVHSYYHQADQLSNQDLQYSGRTALFKDQLLTLGNASLLLRYIKVQDKGRYQCSISTQMGSNESSVIVKVEAPVRSLDIEFTSMSGFEEVICSSRGIYPAPHIRWFTEPALLEPLKPTTRKTPDGQGLYSVDSRLKKLNIFSNYIYICAVNSLDGKQKWTASLKEQAIAGPEGQELAIPCVTPSKNLKNFILKWSFRSTERSSDILSYDSRSDTVSKQWQDAQVTKDRLLSGDGTLLLLNPKSTAHTGTYTCRYSVFETVLVIHTAVNITTPAGKPTSPKNKQDGKDEDVMVTCGFSQDCVLPCKFSPAGDEVIHWKKDSLHVHSYYHQADRLKNQDQQYNGRTALFKDQLLTLGNASLLLRHTQVQDKGRYQCYVSTQKGNQETFVAMTVEAPIKSVEISYISPTGSGEVVCSTKGVYPEPQVEWSTEPATEEPLKPYTRCIQDQEQLYNMESRLTSLQNLSNCTYTCVMSSSDRKQQWRASLKEQAIAGPEGQELAIPCVTPSKNLKNFILKWSFRSTERSSDILSYDSRSDTVSKQWQDAQVTKDRLLSGDGTLLLLNPKSTAHTGTYTCRYSVFETVLVIHTAVNITTPAGADTQI</sequence>
<keyword evidence="8" id="KW-0675">Receptor</keyword>
<feature type="non-terminal residue" evidence="12">
    <location>
        <position position="631"/>
    </location>
</feature>
<dbReference type="InterPro" id="IPR003599">
    <property type="entry name" value="Ig_sub"/>
</dbReference>
<dbReference type="Pfam" id="PF07686">
    <property type="entry name" value="V-set"/>
    <property type="match status" value="3"/>
</dbReference>
<evidence type="ECO:0000256" key="10">
    <source>
        <dbReference type="ARBA" id="ARBA00023319"/>
    </source>
</evidence>
<dbReference type="GO" id="GO:0007166">
    <property type="term" value="P:cell surface receptor signaling pathway"/>
    <property type="evidence" value="ECO:0007669"/>
    <property type="project" value="TreeGrafter"/>
</dbReference>
<keyword evidence="3" id="KW-0812">Transmembrane</keyword>
<dbReference type="Proteomes" id="UP000736164">
    <property type="component" value="Unassembled WGS sequence"/>
</dbReference>
<evidence type="ECO:0000313" key="12">
    <source>
        <dbReference type="EMBL" id="MBN3321718.1"/>
    </source>
</evidence>
<keyword evidence="10" id="KW-0393">Immunoglobulin domain</keyword>
<name>A0A8J7P0J4_ATRSP</name>
<dbReference type="PANTHER" id="PTHR25466:SF14">
    <property type="entry name" value="BUTYROPHILIN SUBFAMILY 2 MEMBER A2-LIKE-RELATED"/>
    <property type="match status" value="1"/>
</dbReference>
<comment type="caution">
    <text evidence="12">The sequence shown here is derived from an EMBL/GenBank/DDBJ whole genome shotgun (WGS) entry which is preliminary data.</text>
</comment>
<feature type="non-terminal residue" evidence="12">
    <location>
        <position position="1"/>
    </location>
</feature>
<dbReference type="AlphaFoldDB" id="A0A8J7P0J4"/>
<evidence type="ECO:0000313" key="13">
    <source>
        <dbReference type="Proteomes" id="UP000736164"/>
    </source>
</evidence>
<dbReference type="InterPro" id="IPR007110">
    <property type="entry name" value="Ig-like_dom"/>
</dbReference>
<evidence type="ECO:0000256" key="6">
    <source>
        <dbReference type="ARBA" id="ARBA00023136"/>
    </source>
</evidence>
<gene>
    <name evidence="12" type="primary">Hhla2</name>
    <name evidence="12" type="ORF">GTO95_0009223</name>
</gene>
<evidence type="ECO:0000256" key="7">
    <source>
        <dbReference type="ARBA" id="ARBA00023157"/>
    </source>
</evidence>
<dbReference type="EMBL" id="JAAWVO010056316">
    <property type="protein sequence ID" value="MBN3321718.1"/>
    <property type="molecule type" value="Genomic_DNA"/>
</dbReference>
<feature type="domain" description="Ig-like" evidence="11">
    <location>
        <begin position="524"/>
        <end position="622"/>
    </location>
</feature>
<dbReference type="PANTHER" id="PTHR25466">
    <property type="entry name" value="T-LYMPHOCYTE ACTIVATION ANTIGEN"/>
    <property type="match status" value="1"/>
</dbReference>
<evidence type="ECO:0000256" key="1">
    <source>
        <dbReference type="ARBA" id="ARBA00004251"/>
    </source>
</evidence>
<feature type="domain" description="Ig-like" evidence="11">
    <location>
        <begin position="1"/>
        <end position="100"/>
    </location>
</feature>
<feature type="domain" description="Ig-like" evidence="11">
    <location>
        <begin position="203"/>
        <end position="301"/>
    </location>
</feature>
<dbReference type="GO" id="GO:0071222">
    <property type="term" value="P:cellular response to lipopolysaccharide"/>
    <property type="evidence" value="ECO:0007669"/>
    <property type="project" value="TreeGrafter"/>
</dbReference>
<evidence type="ECO:0000256" key="4">
    <source>
        <dbReference type="ARBA" id="ARBA00022729"/>
    </source>
</evidence>
<keyword evidence="13" id="KW-1185">Reference proteome</keyword>
<evidence type="ECO:0000256" key="3">
    <source>
        <dbReference type="ARBA" id="ARBA00022692"/>
    </source>
</evidence>
<proteinExistence type="predicted"/>
<dbReference type="SMART" id="SM00406">
    <property type="entry name" value="IGv"/>
    <property type="match status" value="2"/>
</dbReference>
<keyword evidence="7" id="KW-1015">Disulfide bond</keyword>
<keyword evidence="9" id="KW-0325">Glycoprotein</keyword>
<comment type="subcellular location">
    <subcellularLocation>
        <location evidence="1">Cell membrane</location>
        <topology evidence="1">Single-pass type I membrane protein</topology>
    </subcellularLocation>
</comment>
<protein>
    <submittedName>
        <fullName evidence="12">HHLA2 protein</fullName>
    </submittedName>
</protein>
<dbReference type="SMART" id="SM00409">
    <property type="entry name" value="IG"/>
    <property type="match status" value="4"/>
</dbReference>
<keyword evidence="2" id="KW-1003">Cell membrane</keyword>
<dbReference type="SMART" id="SM00408">
    <property type="entry name" value="IGc2"/>
    <property type="match status" value="2"/>
</dbReference>
<dbReference type="GO" id="GO:0031295">
    <property type="term" value="P:T cell costimulation"/>
    <property type="evidence" value="ECO:0007669"/>
    <property type="project" value="TreeGrafter"/>
</dbReference>
<evidence type="ECO:0000256" key="8">
    <source>
        <dbReference type="ARBA" id="ARBA00023170"/>
    </source>
</evidence>
<reference evidence="12" key="1">
    <citation type="journal article" date="2021" name="Cell">
        <title>Tracing the genetic footprints of vertebrate landing in non-teleost ray-finned fishes.</title>
        <authorList>
            <person name="Bi X."/>
            <person name="Wang K."/>
            <person name="Yang L."/>
            <person name="Pan H."/>
            <person name="Jiang H."/>
            <person name="Wei Q."/>
            <person name="Fang M."/>
            <person name="Yu H."/>
            <person name="Zhu C."/>
            <person name="Cai Y."/>
            <person name="He Y."/>
            <person name="Gan X."/>
            <person name="Zeng H."/>
            <person name="Yu D."/>
            <person name="Zhu Y."/>
            <person name="Jiang H."/>
            <person name="Qiu Q."/>
            <person name="Yang H."/>
            <person name="Zhang Y.E."/>
            <person name="Wang W."/>
            <person name="Zhu M."/>
            <person name="He S."/>
            <person name="Zhang G."/>
        </authorList>
    </citation>
    <scope>NUCLEOTIDE SEQUENCE</scope>
    <source>
        <strain evidence="12">Allg_001</strain>
    </source>
</reference>
<dbReference type="GO" id="GO:0042130">
    <property type="term" value="P:negative regulation of T cell proliferation"/>
    <property type="evidence" value="ECO:0007669"/>
    <property type="project" value="TreeGrafter"/>
</dbReference>
<dbReference type="InterPro" id="IPR003598">
    <property type="entry name" value="Ig_sub2"/>
</dbReference>
<keyword evidence="6" id="KW-0472">Membrane</keyword>
<evidence type="ECO:0000256" key="9">
    <source>
        <dbReference type="ARBA" id="ARBA00023180"/>
    </source>
</evidence>
<keyword evidence="4" id="KW-0732">Signal</keyword>
<dbReference type="InterPro" id="IPR013106">
    <property type="entry name" value="Ig_V-set"/>
</dbReference>
<dbReference type="InterPro" id="IPR051713">
    <property type="entry name" value="T-cell_Activation_Regulation"/>
</dbReference>
<dbReference type="GO" id="GO:0042102">
    <property type="term" value="P:positive regulation of T cell proliferation"/>
    <property type="evidence" value="ECO:0007669"/>
    <property type="project" value="TreeGrafter"/>
</dbReference>
<dbReference type="GO" id="GO:0006955">
    <property type="term" value="P:immune response"/>
    <property type="evidence" value="ECO:0007669"/>
    <property type="project" value="TreeGrafter"/>
</dbReference>
<dbReference type="Gene3D" id="2.60.40.10">
    <property type="entry name" value="Immunoglobulins"/>
    <property type="match status" value="6"/>
</dbReference>
<feature type="domain" description="Ig-like" evidence="11">
    <location>
        <begin position="425"/>
        <end position="516"/>
    </location>
</feature>
<dbReference type="Pfam" id="PF22705">
    <property type="entry name" value="C2-set_3"/>
    <property type="match status" value="1"/>
</dbReference>
<feature type="domain" description="Ig-like" evidence="11">
    <location>
        <begin position="303"/>
        <end position="421"/>
    </location>
</feature>
<dbReference type="PROSITE" id="PS50835">
    <property type="entry name" value="IG_LIKE"/>
    <property type="match status" value="5"/>
</dbReference>
<evidence type="ECO:0000256" key="2">
    <source>
        <dbReference type="ARBA" id="ARBA00022475"/>
    </source>
</evidence>
<evidence type="ECO:0000259" key="11">
    <source>
        <dbReference type="PROSITE" id="PS50835"/>
    </source>
</evidence>
<keyword evidence="5" id="KW-1133">Transmembrane helix</keyword>
<dbReference type="InterPro" id="IPR013783">
    <property type="entry name" value="Ig-like_fold"/>
</dbReference>
<dbReference type="InterPro" id="IPR053896">
    <property type="entry name" value="BTN3A2-like_Ig-C"/>
</dbReference>
<dbReference type="GO" id="GO:0009897">
    <property type="term" value="C:external side of plasma membrane"/>
    <property type="evidence" value="ECO:0007669"/>
    <property type="project" value="TreeGrafter"/>
</dbReference>
<evidence type="ECO:0000256" key="5">
    <source>
        <dbReference type="ARBA" id="ARBA00022989"/>
    </source>
</evidence>
<dbReference type="FunFam" id="2.60.40.10:FF:000142">
    <property type="entry name" value="V-set domain-containing T-cell activation inhibitor 1"/>
    <property type="match status" value="2"/>
</dbReference>
<accession>A0A8J7P0J4</accession>
<dbReference type="SUPFAM" id="SSF48726">
    <property type="entry name" value="Immunoglobulin"/>
    <property type="match status" value="6"/>
</dbReference>
<dbReference type="InterPro" id="IPR036179">
    <property type="entry name" value="Ig-like_dom_sf"/>
</dbReference>
<organism evidence="12 13">
    <name type="scientific">Atractosteus spatula</name>
    <name type="common">Alligator gar</name>
    <name type="synonym">Lepisosteus spatula</name>
    <dbReference type="NCBI Taxonomy" id="7917"/>
    <lineage>
        <taxon>Eukaryota</taxon>
        <taxon>Metazoa</taxon>
        <taxon>Chordata</taxon>
        <taxon>Craniata</taxon>
        <taxon>Vertebrata</taxon>
        <taxon>Euteleostomi</taxon>
        <taxon>Actinopterygii</taxon>
        <taxon>Neopterygii</taxon>
        <taxon>Holostei</taxon>
        <taxon>Semionotiformes</taxon>
        <taxon>Lepisosteidae</taxon>
        <taxon>Atractosteus</taxon>
    </lineage>
</organism>